<proteinExistence type="predicted"/>
<comment type="caution">
    <text evidence="2">The sequence shown here is derived from an EMBL/GenBank/DDBJ whole genome shotgun (WGS) entry which is preliminary data.</text>
</comment>
<dbReference type="Pfam" id="PF13475">
    <property type="entry name" value="DUF4116"/>
    <property type="match status" value="5"/>
</dbReference>
<feature type="domain" description="DUF4116" evidence="1">
    <location>
        <begin position="164"/>
        <end position="212"/>
    </location>
</feature>
<feature type="domain" description="DUF4116" evidence="1">
    <location>
        <begin position="447"/>
        <end position="495"/>
    </location>
</feature>
<feature type="domain" description="DUF4116" evidence="1">
    <location>
        <begin position="315"/>
        <end position="363"/>
    </location>
</feature>
<dbReference type="EMBL" id="PYSW02000024">
    <property type="protein sequence ID" value="KAG2382351.1"/>
    <property type="molecule type" value="Genomic_DNA"/>
</dbReference>
<keyword evidence="3" id="KW-1185">Reference proteome</keyword>
<reference evidence="2 3" key="1">
    <citation type="journal article" date="2018" name="BMC Genomics">
        <title>The genome of Naegleria lovaniensis, the basis for a comparative approach to unravel pathogenicity factors of the human pathogenic amoeba N. fowleri.</title>
        <authorList>
            <person name="Liechti N."/>
            <person name="Schurch N."/>
            <person name="Bruggmann R."/>
            <person name="Wittwer M."/>
        </authorList>
    </citation>
    <scope>NUCLEOTIDE SEQUENCE [LARGE SCALE GENOMIC DNA]</scope>
    <source>
        <strain evidence="2 3">ATCC 30569</strain>
    </source>
</reference>
<dbReference type="AlphaFoldDB" id="A0AA88GJY3"/>
<feature type="domain" description="DUF4116" evidence="1">
    <location>
        <begin position="66"/>
        <end position="98"/>
    </location>
</feature>
<accession>A0AA88GJY3</accession>
<dbReference type="GeneID" id="68098008"/>
<protein>
    <recommendedName>
        <fullName evidence="1">DUF4116 domain-containing protein</fullName>
    </recommendedName>
</protein>
<evidence type="ECO:0000259" key="1">
    <source>
        <dbReference type="Pfam" id="PF13475"/>
    </source>
</evidence>
<sequence>MKWFHAREQALKKFLEMTMNNTRYADPPVALPIEFIYDDQVTSAFFDCDLTNYENLAFWSRFWEHDRKKMLQIVKKHGHQLQYASNELKQDLEIAFSASLSSYIVVSSLPKEVNHNKEFLLKLIEQNPNCYYYIPEELKKDHDISRMAISKDPSMLRIASEWCDREMVKQAIERDGMALRGMPYSYRNDRELGCIAVKNNPKALLLLSTELQNDRELVKMAVQQNGEILWSLIETTYKLDKEIALLALNNTKSAWNLDESLLNDKDIAMHYLKLGHWFMRIKSPSLRKDKDIILQAVKYSSPKVYLELDNDMKRDHEICMQVVKDLGCLLSEMPYEIQNDFEIVFQAVTTNPFALKYASKELRANRNVVLQAFSKALRCCQPDYLPKQAISLEEYVENAQQQRLYQNCVFGYISEELKHDLEIILKALEFQDETAALIPHEALIHNDYEVVKTALQKNGAVLEHLPLFIRNDKEFVLLAVRQCGSAMRYASQELKNDMELLNAVVKSSPLLSTNNFSELLLQSSLTRMRKSEAKQRQSIVPTFNFYASIETKQDLELVKDAICNMEC</sequence>
<feature type="domain" description="DUF4116" evidence="1">
    <location>
        <begin position="116"/>
        <end position="161"/>
    </location>
</feature>
<gene>
    <name evidence="2" type="ORF">C9374_005553</name>
</gene>
<name>A0AA88GJY3_NAELO</name>
<evidence type="ECO:0000313" key="2">
    <source>
        <dbReference type="EMBL" id="KAG2382351.1"/>
    </source>
</evidence>
<organism evidence="2 3">
    <name type="scientific">Naegleria lovaniensis</name>
    <name type="common">Amoeba</name>
    <dbReference type="NCBI Taxonomy" id="51637"/>
    <lineage>
        <taxon>Eukaryota</taxon>
        <taxon>Discoba</taxon>
        <taxon>Heterolobosea</taxon>
        <taxon>Tetramitia</taxon>
        <taxon>Eutetramitia</taxon>
        <taxon>Vahlkampfiidae</taxon>
        <taxon>Naegleria</taxon>
    </lineage>
</organism>
<dbReference type="InterPro" id="IPR025197">
    <property type="entry name" value="DUF4116"/>
</dbReference>
<dbReference type="Proteomes" id="UP000816034">
    <property type="component" value="Unassembled WGS sequence"/>
</dbReference>
<dbReference type="RefSeq" id="XP_044548030.1">
    <property type="nucleotide sequence ID" value="XM_044695316.1"/>
</dbReference>
<evidence type="ECO:0000313" key="3">
    <source>
        <dbReference type="Proteomes" id="UP000816034"/>
    </source>
</evidence>